<keyword evidence="1" id="KW-0472">Membrane</keyword>
<reference evidence="2" key="1">
    <citation type="submission" date="2022-09" db="EMBL/GenBank/DDBJ databases">
        <title>Genomic of Burkholderia gladioli.</title>
        <authorList>
            <person name="Wu H."/>
        </authorList>
    </citation>
    <scope>NUCLEOTIDE SEQUENCE</scope>
    <source>
        <strain evidence="2">ZN-S4</strain>
    </source>
</reference>
<evidence type="ECO:0000313" key="2">
    <source>
        <dbReference type="EMBL" id="UWX69448.1"/>
    </source>
</evidence>
<dbReference type="Proteomes" id="UP001059745">
    <property type="component" value="Chromosome 1"/>
</dbReference>
<feature type="transmembrane region" description="Helical" evidence="1">
    <location>
        <begin position="71"/>
        <end position="90"/>
    </location>
</feature>
<proteinExistence type="predicted"/>
<feature type="transmembrane region" description="Helical" evidence="1">
    <location>
        <begin position="31"/>
        <end position="51"/>
    </location>
</feature>
<protein>
    <submittedName>
        <fullName evidence="2">Uncharacterized protein</fullName>
    </submittedName>
</protein>
<keyword evidence="1" id="KW-0812">Transmembrane</keyword>
<accession>A0AB38TS05</accession>
<name>A0AB38TS05_BURGA</name>
<evidence type="ECO:0000256" key="1">
    <source>
        <dbReference type="SAM" id="Phobius"/>
    </source>
</evidence>
<sequence length="187" mass="20307">MTAKIWGFIVGLISGEWVVTRCLKTNGGDAILFRTCWVTLLVAVAVVGIRLHWVHAPNGDKIAVTRHLLDVGGWLSAVFGGVYLALYARFSSQWTYLASLYNQIKQTEATAGVNSAVLASWKAGFIEDAENLHLACKSSFAPVIKAWGTDAAVASAFVSYAPGSASRWKKLQTRVKAAVDKTAERYK</sequence>
<dbReference type="EMBL" id="CP104214">
    <property type="protein sequence ID" value="UWX69448.1"/>
    <property type="molecule type" value="Genomic_DNA"/>
</dbReference>
<dbReference type="RefSeq" id="WP_155301654.1">
    <property type="nucleotide sequence ID" value="NZ_CADEYQ010000003.1"/>
</dbReference>
<dbReference type="AlphaFoldDB" id="A0AB38TS05"/>
<evidence type="ECO:0000313" key="3">
    <source>
        <dbReference type="Proteomes" id="UP001059745"/>
    </source>
</evidence>
<keyword evidence="1" id="KW-1133">Transmembrane helix</keyword>
<organism evidence="2 3">
    <name type="scientific">Burkholderia gladioli</name>
    <name type="common">Pseudomonas marginata</name>
    <name type="synonym">Phytomonas marginata</name>
    <dbReference type="NCBI Taxonomy" id="28095"/>
    <lineage>
        <taxon>Bacteria</taxon>
        <taxon>Pseudomonadati</taxon>
        <taxon>Pseudomonadota</taxon>
        <taxon>Betaproteobacteria</taxon>
        <taxon>Burkholderiales</taxon>
        <taxon>Burkholderiaceae</taxon>
        <taxon>Burkholderia</taxon>
    </lineage>
</organism>
<gene>
    <name evidence="2" type="ORF">NYZ96_14735</name>
</gene>